<accession>A0A2G5FPC5</accession>
<dbReference type="Pfam" id="PF09537">
    <property type="entry name" value="DUF2383"/>
    <property type="match status" value="1"/>
</dbReference>
<sequence length="144" mass="16546">MPTLDKTIAQLNHLLLTCHDASLSYRRLAGSTSKSEQQRLFAEREQQCLVLMDCLRNQIVTYGGRPTQHPSLFGVLRHAWNSLSASLLPERGRARLRAALHTEKQIRHGFEQVLAEQLSPQFRQQLQEHSSCSVEFERVIRTQL</sequence>
<dbReference type="InterPro" id="IPR012347">
    <property type="entry name" value="Ferritin-like"/>
</dbReference>
<dbReference type="InterPro" id="IPR019052">
    <property type="entry name" value="DUF2383"/>
</dbReference>
<reference evidence="3" key="1">
    <citation type="submission" date="2017-06" db="EMBL/GenBank/DDBJ databases">
        <authorList>
            <person name="Rastogi G."/>
            <person name="Vaishampayan P."/>
            <person name="Seuylemezian A."/>
        </authorList>
    </citation>
    <scope>NUCLEOTIDE SEQUENCE [LARGE SCALE GENOMIC DNA]</scope>
    <source>
        <strain evidence="3">PI11</strain>
    </source>
</reference>
<dbReference type="EMBL" id="NIQU01000003">
    <property type="protein sequence ID" value="PIA69850.1"/>
    <property type="molecule type" value="Genomic_DNA"/>
</dbReference>
<evidence type="ECO:0000259" key="1">
    <source>
        <dbReference type="Pfam" id="PF09537"/>
    </source>
</evidence>
<dbReference type="RefSeq" id="WP_099524129.1">
    <property type="nucleotide sequence ID" value="NZ_NIQU01000003.1"/>
</dbReference>
<dbReference type="AlphaFoldDB" id="A0A2G5FPC5"/>
<feature type="domain" description="DUF2383" evidence="1">
    <location>
        <begin position="7"/>
        <end position="115"/>
    </location>
</feature>
<evidence type="ECO:0000313" key="3">
    <source>
        <dbReference type="Proteomes" id="UP000229504"/>
    </source>
</evidence>
<dbReference type="Proteomes" id="UP000229504">
    <property type="component" value="Unassembled WGS sequence"/>
</dbReference>
<evidence type="ECO:0000313" key="2">
    <source>
        <dbReference type="EMBL" id="PIA69850.1"/>
    </source>
</evidence>
<gene>
    <name evidence="2" type="ORF">CDO35_09315</name>
</gene>
<organism evidence="2 3">
    <name type="scientific">Pseudomonas sediminis</name>
    <dbReference type="NCBI Taxonomy" id="1691904"/>
    <lineage>
        <taxon>Bacteria</taxon>
        <taxon>Pseudomonadati</taxon>
        <taxon>Pseudomonadota</taxon>
        <taxon>Gammaproteobacteria</taxon>
        <taxon>Pseudomonadales</taxon>
        <taxon>Pseudomonadaceae</taxon>
        <taxon>Pseudomonas</taxon>
    </lineage>
</organism>
<protein>
    <recommendedName>
        <fullName evidence="1">DUF2383 domain-containing protein</fullName>
    </recommendedName>
</protein>
<proteinExistence type="predicted"/>
<comment type="caution">
    <text evidence="2">The sequence shown here is derived from an EMBL/GenBank/DDBJ whole genome shotgun (WGS) entry which is preliminary data.</text>
</comment>
<name>A0A2G5FPC5_9PSED</name>
<dbReference type="Gene3D" id="1.20.1260.10">
    <property type="match status" value="1"/>
</dbReference>